<dbReference type="InterPro" id="IPR045633">
    <property type="entry name" value="DUF6414"/>
</dbReference>
<gene>
    <name evidence="2" type="ORF">BECKTC1821D_GA0114238_104517</name>
</gene>
<proteinExistence type="predicted"/>
<dbReference type="Pfam" id="PF19952">
    <property type="entry name" value="DUF6414"/>
    <property type="match status" value="1"/>
</dbReference>
<evidence type="ECO:0000313" key="2">
    <source>
        <dbReference type="EMBL" id="VFK47359.1"/>
    </source>
</evidence>
<evidence type="ECO:0000256" key="1">
    <source>
        <dbReference type="SAM" id="MobiDB-lite"/>
    </source>
</evidence>
<name>A0A450Z0S2_9GAMM</name>
<feature type="region of interest" description="Disordered" evidence="1">
    <location>
        <begin position="55"/>
        <end position="94"/>
    </location>
</feature>
<protein>
    <submittedName>
        <fullName evidence="2">Uncharacterized protein</fullName>
    </submittedName>
</protein>
<dbReference type="EMBL" id="CAADFS010000045">
    <property type="protein sequence ID" value="VFK47359.1"/>
    <property type="molecule type" value="Genomic_DNA"/>
</dbReference>
<dbReference type="AlphaFoldDB" id="A0A450Z0S2"/>
<feature type="compositionally biased region" description="Basic and acidic residues" evidence="1">
    <location>
        <begin position="79"/>
        <end position="92"/>
    </location>
</feature>
<feature type="compositionally biased region" description="Low complexity" evidence="1">
    <location>
        <begin position="55"/>
        <end position="64"/>
    </location>
</feature>
<accession>A0A450Z0S2</accession>
<organism evidence="2">
    <name type="scientific">Candidatus Kentrum sp. TC</name>
    <dbReference type="NCBI Taxonomy" id="2126339"/>
    <lineage>
        <taxon>Bacteria</taxon>
        <taxon>Pseudomonadati</taxon>
        <taxon>Pseudomonadota</taxon>
        <taxon>Gammaproteobacteria</taxon>
        <taxon>Candidatus Kentrum</taxon>
    </lineage>
</organism>
<reference evidence="2" key="1">
    <citation type="submission" date="2019-02" db="EMBL/GenBank/DDBJ databases">
        <authorList>
            <person name="Gruber-Vodicka R. H."/>
            <person name="Seah K. B. B."/>
        </authorList>
    </citation>
    <scope>NUCLEOTIDE SEQUENCE</scope>
    <source>
        <strain evidence="2">BECK_BZ123</strain>
    </source>
</reference>
<sequence length="323" mass="36046">MSKEYNAVSERAQDPSEKGSVYDFLYHDVDRVNSFLSQFGDAGYLQNLTERKSFSTGKSSGTSGHANANVLIAKGGGNMRRETHEKGGESSERSYNPLWSNSLTLLDYLDERDMIVRDVENAAIGQFVLLSGSLEIMDASILERIIKSSVLKNFIKTEYKKTKTAQRNNPSGKRGKNTFDNTSFEVGMEFISMFPYTVQARMEGKYGSWSVLNNEFMLITPEHLMLEYGASNIGMWNMLGILDAKPSTSSPSPMTVKDIEAQFEDMAAKFESEGEDNNPNAAVKLIPKIFSSLAKVLVGRSDEQYGITSLMIFRQVARMSTQE</sequence>